<dbReference type="AlphaFoldDB" id="A0A4V1KG76"/>
<name>A0A4V1KG76_9LACO</name>
<proteinExistence type="predicted"/>
<accession>A0A4V1KG76</accession>
<reference evidence="1 2" key="1">
    <citation type="submission" date="2019-01" db="EMBL/GenBank/DDBJ databases">
        <title>The genome sequence of Lactobacillus crispatus L49.</title>
        <authorList>
            <person name="Zhong J."/>
            <person name="Zhang J."/>
        </authorList>
    </citation>
    <scope>NUCLEOTIDE SEQUENCE [LARGE SCALE GENOMIC DNA]</scope>
    <source>
        <strain evidence="1 2">L49</strain>
    </source>
</reference>
<dbReference type="EMBL" id="SCLX01000030">
    <property type="protein sequence ID" value="RXF57616.1"/>
    <property type="molecule type" value="Genomic_DNA"/>
</dbReference>
<comment type="caution">
    <text evidence="1">The sequence shown here is derived from an EMBL/GenBank/DDBJ whole genome shotgun (WGS) entry which is preliminary data.</text>
</comment>
<gene>
    <name evidence="1" type="ORF">ERD32_06180</name>
</gene>
<protein>
    <submittedName>
        <fullName evidence="1">Uncharacterized protein</fullName>
    </submittedName>
</protein>
<dbReference type="RefSeq" id="WP_005720939.1">
    <property type="nucleotide sequence ID" value="NZ_CP033426.1"/>
</dbReference>
<evidence type="ECO:0000313" key="2">
    <source>
        <dbReference type="Proteomes" id="UP000289808"/>
    </source>
</evidence>
<evidence type="ECO:0000313" key="1">
    <source>
        <dbReference type="EMBL" id="RXF57616.1"/>
    </source>
</evidence>
<sequence>MFNQNKIIIFNNRKNNCSKNYTLPMHDQKLLKQFQSSLLDDITYYPFHPLRHINKTFVRFISTSGKPLFNDFVYHLQTRELILNDLILISYKYLVRNKANIAYSDLRKNWVNVFNLSFCTNDIKFNKEALLNKINEANKM</sequence>
<organism evidence="1 2">
    <name type="scientific">Lactobacillus crispatus</name>
    <dbReference type="NCBI Taxonomy" id="47770"/>
    <lineage>
        <taxon>Bacteria</taxon>
        <taxon>Bacillati</taxon>
        <taxon>Bacillota</taxon>
        <taxon>Bacilli</taxon>
        <taxon>Lactobacillales</taxon>
        <taxon>Lactobacillaceae</taxon>
        <taxon>Lactobacillus</taxon>
    </lineage>
</organism>
<dbReference type="Proteomes" id="UP000289808">
    <property type="component" value="Unassembled WGS sequence"/>
</dbReference>